<dbReference type="GO" id="GO:0005634">
    <property type="term" value="C:nucleus"/>
    <property type="evidence" value="ECO:0007669"/>
    <property type="project" value="UniProtKB-SubCell"/>
</dbReference>
<dbReference type="InterPro" id="IPR001487">
    <property type="entry name" value="Bromodomain"/>
</dbReference>
<dbReference type="InterPro" id="IPR051831">
    <property type="entry name" value="Bromodomain_contain_prot"/>
</dbReference>
<keyword evidence="10" id="KW-1185">Reference proteome</keyword>
<dbReference type="AlphaFoldDB" id="A0AA40HG93"/>
<feature type="compositionally biased region" description="Basic and acidic residues" evidence="7">
    <location>
        <begin position="290"/>
        <end position="306"/>
    </location>
</feature>
<accession>A0AA40HG93</accession>
<dbReference type="PRINTS" id="PR00503">
    <property type="entry name" value="BROMODOMAIN"/>
</dbReference>
<comment type="caution">
    <text evidence="9">The sequence shown here is derived from an EMBL/GenBank/DDBJ whole genome shotgun (WGS) entry which is preliminary data.</text>
</comment>
<dbReference type="SMART" id="SM00297">
    <property type="entry name" value="BROMO"/>
    <property type="match status" value="1"/>
</dbReference>
<organism evidence="9 10">
    <name type="scientific">Cnephaeus nilssonii</name>
    <name type="common">Northern bat</name>
    <name type="synonym">Eptesicus nilssonii</name>
    <dbReference type="NCBI Taxonomy" id="3371016"/>
    <lineage>
        <taxon>Eukaryota</taxon>
        <taxon>Metazoa</taxon>
        <taxon>Chordata</taxon>
        <taxon>Craniata</taxon>
        <taxon>Vertebrata</taxon>
        <taxon>Euteleostomi</taxon>
        <taxon>Mammalia</taxon>
        <taxon>Eutheria</taxon>
        <taxon>Laurasiatheria</taxon>
        <taxon>Chiroptera</taxon>
        <taxon>Yangochiroptera</taxon>
        <taxon>Vespertilionidae</taxon>
        <taxon>Cnephaeus</taxon>
    </lineage>
</organism>
<comment type="subcellular location">
    <subcellularLocation>
        <location evidence="1">Nucleus</location>
    </subcellularLocation>
</comment>
<evidence type="ECO:0000259" key="8">
    <source>
        <dbReference type="PROSITE" id="PS50014"/>
    </source>
</evidence>
<feature type="region of interest" description="Disordered" evidence="7">
    <location>
        <begin position="34"/>
        <end position="132"/>
    </location>
</feature>
<keyword evidence="2" id="KW-0805">Transcription regulation</keyword>
<evidence type="ECO:0000313" key="9">
    <source>
        <dbReference type="EMBL" id="KAK1330634.1"/>
    </source>
</evidence>
<dbReference type="SUPFAM" id="SSF47370">
    <property type="entry name" value="Bromodomain"/>
    <property type="match status" value="1"/>
</dbReference>
<feature type="compositionally biased region" description="Basic and acidic residues" evidence="7">
    <location>
        <begin position="70"/>
        <end position="105"/>
    </location>
</feature>
<dbReference type="PANTHER" id="PTHR22881:SF12">
    <property type="entry name" value="BROMODOMAIN-CONTAINING PROTEIN 7"/>
    <property type="match status" value="1"/>
</dbReference>
<dbReference type="PROSITE" id="PS50014">
    <property type="entry name" value="BROMODOMAIN_2"/>
    <property type="match status" value="1"/>
</dbReference>
<dbReference type="Pfam" id="PF00439">
    <property type="entry name" value="Bromodomain"/>
    <property type="match status" value="1"/>
</dbReference>
<feature type="domain" description="Bromo" evidence="8">
    <location>
        <begin position="148"/>
        <end position="218"/>
    </location>
</feature>
<dbReference type="PANTHER" id="PTHR22881">
    <property type="entry name" value="BROMODOMAIN CONTAINING PROTEIN"/>
    <property type="match status" value="1"/>
</dbReference>
<evidence type="ECO:0000256" key="2">
    <source>
        <dbReference type="ARBA" id="ARBA00023015"/>
    </source>
</evidence>
<dbReference type="Proteomes" id="UP001177744">
    <property type="component" value="Unassembled WGS sequence"/>
</dbReference>
<evidence type="ECO:0000256" key="5">
    <source>
        <dbReference type="ARBA" id="ARBA00023242"/>
    </source>
</evidence>
<feature type="compositionally biased region" description="Basic and acidic residues" evidence="7">
    <location>
        <begin position="47"/>
        <end position="57"/>
    </location>
</feature>
<protein>
    <recommendedName>
        <fullName evidence="8">Bromo domain-containing protein</fullName>
    </recommendedName>
</protein>
<evidence type="ECO:0000256" key="1">
    <source>
        <dbReference type="ARBA" id="ARBA00004123"/>
    </source>
</evidence>
<dbReference type="EMBL" id="JAULJE010000021">
    <property type="protein sequence ID" value="KAK1330634.1"/>
    <property type="molecule type" value="Genomic_DNA"/>
</dbReference>
<dbReference type="Gene3D" id="1.20.920.10">
    <property type="entry name" value="Bromodomain-like"/>
    <property type="match status" value="1"/>
</dbReference>
<feature type="compositionally biased region" description="Polar residues" evidence="7">
    <location>
        <begin position="35"/>
        <end position="45"/>
    </location>
</feature>
<sequence>MGKKHKKHKSDKHLYEEYVEKPLKLVLKVGGSEVTELSTGSSGHDSSLFEDKSEHDKHRDRKRKKRKKGEKQVPGEEKGRKRRRVKEDRKKRDRDRVENEAEKDLQCQAPVRLDLPPEKPLSSSVAKQEEVEQTPLQEALNQLMRQLQRKDPSAFFSFPVTDFIAPGYSMIIKHPMDFSTMKEKIKNNDYQSIEELKDNFKLMCTNAMIYNKPETIYYKAAKKLLHSGMKILSQERIQSLKQSIDFMADLQKSRKQKDRADPSQGGEDSGCWPAEREDAGETEAQAFKSPHKENKKKDKDTLDDRVKSHILEREQEQIDRIVRESGGKLTRRLVNSQCEFERRKPDGTTTLGLLHPVDPVVGEPGYCPVRLGMTTGRLQSGVNTLQGFKEDKRNKVAPVLYLNYGPYSSYAPHYDSTFANISKDDSDLIYSTYGEDDYYPYVMADSLLDVLTKGGHSRTLQESETSSPEDEGQSRTLNAAKEIEQVTEVEPAGRVGSGSQDRLAALEAVANLGAPVEVFDSEGECLRGVDGSAPGAALEDWLPRGAANEPPSTGQASGQHLVVGVVRGDLSVHPRASEHASPLTAQGEPRVASAVCAVPTEAEVFQRKLDETTRLLRELQEAQNERLSTRPPPNTICLLGPSYRELHLAEQVTNNLKELAQQVTPGDVVSTYGVRKAMGISVPRPGAGSSLVDLTEGFEEAKKADVAECGPDGS</sequence>
<feature type="compositionally biased region" description="Basic residues" evidence="7">
    <location>
        <begin position="58"/>
        <end position="69"/>
    </location>
</feature>
<evidence type="ECO:0000256" key="3">
    <source>
        <dbReference type="ARBA" id="ARBA00023117"/>
    </source>
</evidence>
<evidence type="ECO:0000313" key="10">
    <source>
        <dbReference type="Proteomes" id="UP001177744"/>
    </source>
</evidence>
<gene>
    <name evidence="9" type="ORF">QTO34_010830</name>
</gene>
<evidence type="ECO:0000256" key="4">
    <source>
        <dbReference type="ARBA" id="ARBA00023163"/>
    </source>
</evidence>
<keyword evidence="3 6" id="KW-0103">Bromodomain</keyword>
<dbReference type="InterPro" id="IPR021900">
    <property type="entry name" value="DUF3512"/>
</dbReference>
<dbReference type="Pfam" id="PF12024">
    <property type="entry name" value="DUF3512"/>
    <property type="match status" value="1"/>
</dbReference>
<dbReference type="FunFam" id="1.20.920.10:FF:000022">
    <property type="entry name" value="Putative bromodomain-containing protein 9"/>
    <property type="match status" value="1"/>
</dbReference>
<dbReference type="CDD" id="cd05513">
    <property type="entry name" value="Bromo_brd7_like"/>
    <property type="match status" value="1"/>
</dbReference>
<reference evidence="9" key="1">
    <citation type="submission" date="2023-06" db="EMBL/GenBank/DDBJ databases">
        <title>Reference genome for the Northern bat (Eptesicus nilssonii), a most northern bat species.</title>
        <authorList>
            <person name="Laine V.N."/>
            <person name="Pulliainen A.T."/>
            <person name="Lilley T.M."/>
        </authorList>
    </citation>
    <scope>NUCLEOTIDE SEQUENCE</scope>
    <source>
        <strain evidence="9">BLF_Eptnil</strain>
        <tissue evidence="9">Kidney</tissue>
    </source>
</reference>
<dbReference type="GO" id="GO:0006357">
    <property type="term" value="P:regulation of transcription by RNA polymerase II"/>
    <property type="evidence" value="ECO:0007669"/>
    <property type="project" value="TreeGrafter"/>
</dbReference>
<keyword evidence="5" id="KW-0539">Nucleus</keyword>
<feature type="region of interest" description="Disordered" evidence="7">
    <location>
        <begin position="251"/>
        <end position="306"/>
    </location>
</feature>
<evidence type="ECO:0000256" key="7">
    <source>
        <dbReference type="SAM" id="MobiDB-lite"/>
    </source>
</evidence>
<evidence type="ECO:0000256" key="6">
    <source>
        <dbReference type="PROSITE-ProRule" id="PRU00035"/>
    </source>
</evidence>
<dbReference type="InterPro" id="IPR036427">
    <property type="entry name" value="Bromodomain-like_sf"/>
</dbReference>
<name>A0AA40HG93_CNENI</name>
<proteinExistence type="predicted"/>
<keyword evidence="4" id="KW-0804">Transcription</keyword>